<keyword evidence="1" id="KW-0378">Hydrolase</keyword>
<sequence length="130" mass="14570">MSSFGIETMSESTTFDYIDNDPLVVVTLVNSVSNKKVNAYAYLDTGSDAVVVPRDLWLKLGLEMTHRSNVSAVGGIVTAWYTRINLEFLENKHRNIIAFYQDDGDVLIGRNILDKYSVTFDGRNSKLSIL</sequence>
<dbReference type="CDD" id="cd05482">
    <property type="entry name" value="HIV_retropepsin_like"/>
    <property type="match status" value="1"/>
</dbReference>
<dbReference type="STRING" id="188937.MA_2791"/>
<name>Q8TM77_METAC</name>
<evidence type="ECO:0000313" key="3">
    <source>
        <dbReference type="EMBL" id="AAM06169.1"/>
    </source>
</evidence>
<dbReference type="Pfam" id="PF00077">
    <property type="entry name" value="RVP"/>
    <property type="match status" value="1"/>
</dbReference>
<dbReference type="InParanoid" id="Q8TM77"/>
<dbReference type="InterPro" id="IPR018061">
    <property type="entry name" value="Retropepsins"/>
</dbReference>
<dbReference type="HOGENOM" id="CLU_1903208_0_0_2"/>
<gene>
    <name evidence="3" type="ordered locus">MA_2791</name>
</gene>
<dbReference type="AlphaFoldDB" id="Q8TM77"/>
<dbReference type="SUPFAM" id="SSF50630">
    <property type="entry name" value="Acid proteases"/>
    <property type="match status" value="1"/>
</dbReference>
<dbReference type="EnsemblBacteria" id="AAM06169">
    <property type="protein sequence ID" value="AAM06169"/>
    <property type="gene ID" value="MA_2791"/>
</dbReference>
<evidence type="ECO:0000259" key="2">
    <source>
        <dbReference type="PROSITE" id="PS50175"/>
    </source>
</evidence>
<reference evidence="3 4" key="1">
    <citation type="journal article" date="2002" name="Genome Res.">
        <title>The genome of Methanosarcina acetivorans reveals extensive metabolic and physiological diversity.</title>
        <authorList>
            <person name="Galagan J.E."/>
            <person name="Nusbaum C."/>
            <person name="Roy A."/>
            <person name="Endrizzi M.G."/>
            <person name="Macdonald P."/>
            <person name="FitzHugh W."/>
            <person name="Calvo S."/>
            <person name="Engels R."/>
            <person name="Smirnov S."/>
            <person name="Atnoor D."/>
            <person name="Brown A."/>
            <person name="Allen N."/>
            <person name="Naylor J."/>
            <person name="Stange-Thomann N."/>
            <person name="DeArellano K."/>
            <person name="Johnson R."/>
            <person name="Linton L."/>
            <person name="McEwan P."/>
            <person name="McKernan K."/>
            <person name="Talamas J."/>
            <person name="Tirrell A."/>
            <person name="Ye W."/>
            <person name="Zimmer A."/>
            <person name="Barber R.D."/>
            <person name="Cann I."/>
            <person name="Graham D.E."/>
            <person name="Grahame D.A."/>
            <person name="Guss A."/>
            <person name="Hedderich R."/>
            <person name="Ingram-Smith C."/>
            <person name="Kuettner C.H."/>
            <person name="Krzycki J.A."/>
            <person name="Leigh J.A."/>
            <person name="Li W."/>
            <person name="Liu J."/>
            <person name="Mukhopadhyay B."/>
            <person name="Reeve J.N."/>
            <person name="Smith K."/>
            <person name="Springer T.A."/>
            <person name="Umayam L.A."/>
            <person name="White O."/>
            <person name="White R.H."/>
            <person name="de Macario E.C."/>
            <person name="Ferry J.G."/>
            <person name="Jarrell K.F."/>
            <person name="Jing H."/>
            <person name="Macario A.J.L."/>
            <person name="Paulsen I."/>
            <person name="Pritchett M."/>
            <person name="Sowers K.R."/>
            <person name="Swanson R.V."/>
            <person name="Zinder S.H."/>
            <person name="Lander E."/>
            <person name="Metcalf W.W."/>
            <person name="Birren B."/>
        </authorList>
    </citation>
    <scope>NUCLEOTIDE SEQUENCE [LARGE SCALE GENOMIC DNA]</scope>
    <source>
        <strain evidence="4">ATCC 35395 / DSM 2834 / JCM 12185 / C2A</strain>
    </source>
</reference>
<proteinExistence type="predicted"/>
<protein>
    <recommendedName>
        <fullName evidence="2">Peptidase A2 domain-containing protein</fullName>
    </recommendedName>
</protein>
<dbReference type="InterPro" id="IPR021109">
    <property type="entry name" value="Peptidase_aspartic_dom_sf"/>
</dbReference>
<accession>Q8TM77</accession>
<dbReference type="InterPro" id="IPR034170">
    <property type="entry name" value="Retropepsin-like_cat_dom"/>
</dbReference>
<feature type="domain" description="Peptidase A2" evidence="2">
    <location>
        <begin position="39"/>
        <end position="112"/>
    </location>
</feature>
<dbReference type="GO" id="GO:0004190">
    <property type="term" value="F:aspartic-type endopeptidase activity"/>
    <property type="evidence" value="ECO:0007669"/>
    <property type="project" value="InterPro"/>
</dbReference>
<organism evidence="3 4">
    <name type="scientific">Methanosarcina acetivorans (strain ATCC 35395 / DSM 2834 / JCM 12185 / C2A)</name>
    <dbReference type="NCBI Taxonomy" id="188937"/>
    <lineage>
        <taxon>Archaea</taxon>
        <taxon>Methanobacteriati</taxon>
        <taxon>Methanobacteriota</taxon>
        <taxon>Stenosarchaea group</taxon>
        <taxon>Methanomicrobia</taxon>
        <taxon>Methanosarcinales</taxon>
        <taxon>Methanosarcinaceae</taxon>
        <taxon>Methanosarcina</taxon>
    </lineage>
</organism>
<dbReference type="Gene3D" id="2.40.70.10">
    <property type="entry name" value="Acid Proteases"/>
    <property type="match status" value="1"/>
</dbReference>
<dbReference type="KEGG" id="mac:MA_2791"/>
<dbReference type="Proteomes" id="UP000002487">
    <property type="component" value="Chromosome"/>
</dbReference>
<dbReference type="PROSITE" id="PS50175">
    <property type="entry name" value="ASP_PROT_RETROV"/>
    <property type="match status" value="1"/>
</dbReference>
<dbReference type="EMBL" id="AE010299">
    <property type="protein sequence ID" value="AAM06169.1"/>
    <property type="molecule type" value="Genomic_DNA"/>
</dbReference>
<evidence type="ECO:0000313" key="4">
    <source>
        <dbReference type="Proteomes" id="UP000002487"/>
    </source>
</evidence>
<keyword evidence="4" id="KW-1185">Reference proteome</keyword>
<dbReference type="InterPro" id="IPR001995">
    <property type="entry name" value="Peptidase_A2_cat"/>
</dbReference>
<evidence type="ECO:0000256" key="1">
    <source>
        <dbReference type="ARBA" id="ARBA00022801"/>
    </source>
</evidence>
<dbReference type="GO" id="GO:0006508">
    <property type="term" value="P:proteolysis"/>
    <property type="evidence" value="ECO:0007669"/>
    <property type="project" value="InterPro"/>
</dbReference>